<dbReference type="EMBL" id="KQ989594">
    <property type="protein sequence ID" value="KZV54144.1"/>
    <property type="molecule type" value="Genomic_DNA"/>
</dbReference>
<protein>
    <submittedName>
        <fullName evidence="2">Uncharacterized protein</fullName>
    </submittedName>
</protein>
<evidence type="ECO:0000313" key="3">
    <source>
        <dbReference type="Proteomes" id="UP000250235"/>
    </source>
</evidence>
<evidence type="ECO:0000256" key="1">
    <source>
        <dbReference type="SAM" id="MobiDB-lite"/>
    </source>
</evidence>
<feature type="compositionally biased region" description="Basic and acidic residues" evidence="1">
    <location>
        <begin position="12"/>
        <end position="26"/>
    </location>
</feature>
<dbReference type="Proteomes" id="UP000250235">
    <property type="component" value="Unassembled WGS sequence"/>
</dbReference>
<evidence type="ECO:0000313" key="2">
    <source>
        <dbReference type="EMBL" id="KZV54144.1"/>
    </source>
</evidence>
<organism evidence="2 3">
    <name type="scientific">Dorcoceras hygrometricum</name>
    <dbReference type="NCBI Taxonomy" id="472368"/>
    <lineage>
        <taxon>Eukaryota</taxon>
        <taxon>Viridiplantae</taxon>
        <taxon>Streptophyta</taxon>
        <taxon>Embryophyta</taxon>
        <taxon>Tracheophyta</taxon>
        <taxon>Spermatophyta</taxon>
        <taxon>Magnoliopsida</taxon>
        <taxon>eudicotyledons</taxon>
        <taxon>Gunneridae</taxon>
        <taxon>Pentapetalae</taxon>
        <taxon>asterids</taxon>
        <taxon>lamiids</taxon>
        <taxon>Lamiales</taxon>
        <taxon>Gesneriaceae</taxon>
        <taxon>Didymocarpoideae</taxon>
        <taxon>Trichosporeae</taxon>
        <taxon>Loxocarpinae</taxon>
        <taxon>Dorcoceras</taxon>
    </lineage>
</organism>
<gene>
    <name evidence="2" type="ORF">F511_09979</name>
</gene>
<accession>A0A2Z7D3F5</accession>
<sequence length="156" mass="17637">MSDWRHQELFAKRKLNAHEDSRSDGLKKKRIGKSKATTWAKKSTMKKPAKGSRPIKMEEQPAPKNPEVSSPPSSFDYFSDTNKEKQQVPEAIAIHTIQNKDYFLEVAQEDDGSPTFSVNTSSKELQLASSPRSHPQALLLEFPKMTEVIMSFQSSL</sequence>
<name>A0A2Z7D3F5_9LAMI</name>
<proteinExistence type="predicted"/>
<reference evidence="2 3" key="1">
    <citation type="journal article" date="2015" name="Proc. Natl. Acad. Sci. U.S.A.">
        <title>The resurrection genome of Boea hygrometrica: A blueprint for survival of dehydration.</title>
        <authorList>
            <person name="Xiao L."/>
            <person name="Yang G."/>
            <person name="Zhang L."/>
            <person name="Yang X."/>
            <person name="Zhao S."/>
            <person name="Ji Z."/>
            <person name="Zhou Q."/>
            <person name="Hu M."/>
            <person name="Wang Y."/>
            <person name="Chen M."/>
            <person name="Xu Y."/>
            <person name="Jin H."/>
            <person name="Xiao X."/>
            <person name="Hu G."/>
            <person name="Bao F."/>
            <person name="Hu Y."/>
            <person name="Wan P."/>
            <person name="Li L."/>
            <person name="Deng X."/>
            <person name="Kuang T."/>
            <person name="Xiang C."/>
            <person name="Zhu J.K."/>
            <person name="Oliver M.J."/>
            <person name="He Y."/>
        </authorList>
    </citation>
    <scope>NUCLEOTIDE SEQUENCE [LARGE SCALE GENOMIC DNA]</scope>
    <source>
        <strain evidence="3">cv. XS01</strain>
    </source>
</reference>
<feature type="region of interest" description="Disordered" evidence="1">
    <location>
        <begin position="12"/>
        <end position="82"/>
    </location>
</feature>
<dbReference type="AlphaFoldDB" id="A0A2Z7D3F5"/>
<feature type="compositionally biased region" description="Low complexity" evidence="1">
    <location>
        <begin position="70"/>
        <end position="80"/>
    </location>
</feature>
<keyword evidence="3" id="KW-1185">Reference proteome</keyword>